<keyword evidence="2" id="KW-0496">Mitochondrion</keyword>
<evidence type="ECO:0000313" key="2">
    <source>
        <dbReference type="EMBL" id="ABW20541.1"/>
    </source>
</evidence>
<protein>
    <submittedName>
        <fullName evidence="2">NADH dehydrogenase subunit 6</fullName>
    </submittedName>
</protein>
<dbReference type="GeneID" id="74190180"/>
<gene>
    <name evidence="2" type="primary">ND6</name>
</gene>
<keyword evidence="1" id="KW-0812">Transmembrane</keyword>
<feature type="transmembrane region" description="Helical" evidence="1">
    <location>
        <begin position="51"/>
        <end position="70"/>
    </location>
</feature>
<feature type="transmembrane region" description="Helical" evidence="1">
    <location>
        <begin position="6"/>
        <end position="22"/>
    </location>
</feature>
<keyword evidence="1" id="KW-1133">Transmembrane helix</keyword>
<reference evidence="2" key="1">
    <citation type="journal article" date="2007" name="J. Mol. Evol.">
        <title>The mitochondrial genome of the screamer louse Bothriometopus (phthiraptera: ischnocera): effects of extensive gene rearrangements on the evolution of the genome.</title>
        <authorList>
            <person name="Cameron S.L."/>
            <person name="Johnson K.P."/>
            <person name="Whiting M.F."/>
        </authorList>
    </citation>
    <scope>NUCLEOTIDE SEQUENCE</scope>
</reference>
<name>A8VU19_9NEOP</name>
<organism evidence="2">
    <name type="scientific">Bothriometopus macrocnemis</name>
    <dbReference type="NCBI Taxonomy" id="475769"/>
    <lineage>
        <taxon>Eukaryota</taxon>
        <taxon>Metazoa</taxon>
        <taxon>Ecdysozoa</taxon>
        <taxon>Arthropoda</taxon>
        <taxon>Hexapoda</taxon>
        <taxon>Insecta</taxon>
        <taxon>Pterygota</taxon>
        <taxon>Neoptera</taxon>
        <taxon>Paraneoptera</taxon>
        <taxon>Psocodea</taxon>
        <taxon>Troctomorpha</taxon>
        <taxon>Phthiraptera</taxon>
        <taxon>Ischnocera</taxon>
        <taxon>Philopteridae</taxon>
        <taxon>Bothriometopus</taxon>
    </lineage>
</organism>
<proteinExistence type="predicted"/>
<dbReference type="RefSeq" id="YP_010449185.1">
    <property type="nucleotide sequence ID" value="NC_065455.1"/>
</dbReference>
<feature type="transmembrane region" description="Helical" evidence="1">
    <location>
        <begin position="124"/>
        <end position="145"/>
    </location>
</feature>
<accession>A8VU19</accession>
<dbReference type="AlphaFoldDB" id="A8VU19"/>
<keyword evidence="1" id="KW-0472">Membrane</keyword>
<feature type="transmembrane region" description="Helical" evidence="1">
    <location>
        <begin position="82"/>
        <end position="104"/>
    </location>
</feature>
<dbReference type="EMBL" id="EU183542">
    <property type="protein sequence ID" value="ABW20541.1"/>
    <property type="molecule type" value="Genomic_DNA"/>
</dbReference>
<sequence length="163" mass="18722">MGEVKLLFMMFVGLMGIFCLNISPMMGMIYLLVSTTIFTTILLIVKGSFVGFLFFLSTISGLFILFSIFMMSMKIKFFSKTLVLKSKIFFMIILSSLTMMSMFSSPPNEWGTYLWLEEQILSKSGLMIWIYVFLIFLLLLSLPIVDQILKDISSSNRSEKEKD</sequence>
<dbReference type="CTD" id="4541"/>
<evidence type="ECO:0000256" key="1">
    <source>
        <dbReference type="SAM" id="Phobius"/>
    </source>
</evidence>
<geneLocation type="mitochondrion" evidence="2"/>